<dbReference type="Proteomes" id="UP001334084">
    <property type="component" value="Chromosome 4"/>
</dbReference>
<gene>
    <name evidence="1" type="ORF">VNE69_04043</name>
</gene>
<protein>
    <submittedName>
        <fullName evidence="1">SP-containing protein</fullName>
    </submittedName>
</protein>
<sequence length="166" mass="20049">MNFLIIIFTTLIKCSKENIPMSIFSGEFKEREENLKTYLEGFRPPAKYEINLPKINNSDIKNELNNKLTAKCQEFMKKMISAYKIMEKSCMDELRIYNVKEQEFNEEGKLFNKNEEQIIIKEKMRNFYDHYGEEMKLLDVTLMRNINELKMHYKYKDSVSKYRVIH</sequence>
<dbReference type="RefSeq" id="XP_065329359.1">
    <property type="nucleotide sequence ID" value="XM_065473287.1"/>
</dbReference>
<accession>A0AAX4JB52</accession>
<organism evidence="1 2">
    <name type="scientific">Vairimorpha necatrix</name>
    <dbReference type="NCBI Taxonomy" id="6039"/>
    <lineage>
        <taxon>Eukaryota</taxon>
        <taxon>Fungi</taxon>
        <taxon>Fungi incertae sedis</taxon>
        <taxon>Microsporidia</taxon>
        <taxon>Nosematidae</taxon>
        <taxon>Vairimorpha</taxon>
    </lineage>
</organism>
<dbReference type="AlphaFoldDB" id="A0AAX4JB52"/>
<keyword evidence="2" id="KW-1185">Reference proteome</keyword>
<dbReference type="GeneID" id="90541033"/>
<proteinExistence type="predicted"/>
<reference evidence="1" key="1">
    <citation type="journal article" date="2024" name="BMC Genomics">
        <title>Functional annotation of a divergent genome using sequence and structure-based similarity.</title>
        <authorList>
            <person name="Svedberg D."/>
            <person name="Winiger R.R."/>
            <person name="Berg A."/>
            <person name="Sharma H."/>
            <person name="Tellgren-Roth C."/>
            <person name="Debrunner-Vossbrinck B.A."/>
            <person name="Vossbrinck C.R."/>
            <person name="Barandun J."/>
        </authorList>
    </citation>
    <scope>NUCLEOTIDE SEQUENCE</scope>
    <source>
        <strain evidence="1">Illinois isolate</strain>
    </source>
</reference>
<dbReference type="EMBL" id="CP142729">
    <property type="protein sequence ID" value="WUR03214.1"/>
    <property type="molecule type" value="Genomic_DNA"/>
</dbReference>
<name>A0AAX4JB52_9MICR</name>
<evidence type="ECO:0000313" key="1">
    <source>
        <dbReference type="EMBL" id="WUR03214.1"/>
    </source>
</evidence>
<dbReference type="KEGG" id="vnx:VNE69_04043"/>
<evidence type="ECO:0000313" key="2">
    <source>
        <dbReference type="Proteomes" id="UP001334084"/>
    </source>
</evidence>